<evidence type="ECO:0000259" key="4">
    <source>
        <dbReference type="PROSITE" id="PS51118"/>
    </source>
</evidence>
<dbReference type="InterPro" id="IPR036388">
    <property type="entry name" value="WH-like_DNA-bd_sf"/>
</dbReference>
<dbReference type="PANTHER" id="PTHR33204:SF18">
    <property type="entry name" value="TRANSCRIPTIONAL REGULATORY PROTEIN"/>
    <property type="match status" value="1"/>
</dbReference>
<evidence type="ECO:0000256" key="2">
    <source>
        <dbReference type="ARBA" id="ARBA00023125"/>
    </source>
</evidence>
<comment type="caution">
    <text evidence="5">The sequence shown here is derived from an EMBL/GenBank/DDBJ whole genome shotgun (WGS) entry which is preliminary data.</text>
</comment>
<dbReference type="EMBL" id="JBHLZP010000054">
    <property type="protein sequence ID" value="MFB9832612.1"/>
    <property type="molecule type" value="Genomic_DNA"/>
</dbReference>
<keyword evidence="1" id="KW-0805">Transcription regulation</keyword>
<dbReference type="InterPro" id="IPR002577">
    <property type="entry name" value="HTH_HxlR"/>
</dbReference>
<evidence type="ECO:0000313" key="5">
    <source>
        <dbReference type="EMBL" id="MFB9832612.1"/>
    </source>
</evidence>
<dbReference type="Gene3D" id="1.10.10.10">
    <property type="entry name" value="Winged helix-like DNA-binding domain superfamily/Winged helix DNA-binding domain"/>
    <property type="match status" value="1"/>
</dbReference>
<gene>
    <name evidence="5" type="ORF">ACFFNX_10475</name>
</gene>
<dbReference type="PROSITE" id="PS51118">
    <property type="entry name" value="HTH_HXLR"/>
    <property type="match status" value="1"/>
</dbReference>
<dbReference type="Proteomes" id="UP001589627">
    <property type="component" value="Unassembled WGS sequence"/>
</dbReference>
<keyword evidence="3" id="KW-0804">Transcription</keyword>
<protein>
    <submittedName>
        <fullName evidence="5">Winged helix-turn-helix transcriptional regulator</fullName>
    </submittedName>
</protein>
<evidence type="ECO:0000256" key="1">
    <source>
        <dbReference type="ARBA" id="ARBA00023015"/>
    </source>
</evidence>
<dbReference type="RefSeq" id="WP_378198635.1">
    <property type="nucleotide sequence ID" value="NZ_JBHLZP010000054.1"/>
</dbReference>
<name>A0ABV5YDS7_9ACTN</name>
<sequence length="159" mass="17102">MTGTRIDPAALPGRPCPAASALEIVGDRWALLAVREVLLGNHRFGQIARGTGAPRDRLAARLKSLVEAGVLERRPAEEGGRYDGYHLTEAGRDLGPVIRALLTWGNRWAVTAPPVRILHHDHPLEPVTVCTACGEQVGADDLTREVVDPAWADDGPAQK</sequence>
<reference evidence="5 6" key="1">
    <citation type="submission" date="2024-09" db="EMBL/GenBank/DDBJ databases">
        <authorList>
            <person name="Sun Q."/>
            <person name="Mori K."/>
        </authorList>
    </citation>
    <scope>NUCLEOTIDE SEQUENCE [LARGE SCALE GENOMIC DNA]</scope>
    <source>
        <strain evidence="5 6">TBRC 0563</strain>
    </source>
</reference>
<organism evidence="5 6">
    <name type="scientific">Actinoallomurus acaciae</name>
    <dbReference type="NCBI Taxonomy" id="502577"/>
    <lineage>
        <taxon>Bacteria</taxon>
        <taxon>Bacillati</taxon>
        <taxon>Actinomycetota</taxon>
        <taxon>Actinomycetes</taxon>
        <taxon>Streptosporangiales</taxon>
        <taxon>Thermomonosporaceae</taxon>
        <taxon>Actinoallomurus</taxon>
    </lineage>
</organism>
<feature type="domain" description="HTH hxlR-type" evidence="4">
    <location>
        <begin position="16"/>
        <end position="113"/>
    </location>
</feature>
<proteinExistence type="predicted"/>
<accession>A0ABV5YDS7</accession>
<keyword evidence="2" id="KW-0238">DNA-binding</keyword>
<evidence type="ECO:0000256" key="3">
    <source>
        <dbReference type="ARBA" id="ARBA00023163"/>
    </source>
</evidence>
<dbReference type="SUPFAM" id="SSF46785">
    <property type="entry name" value="Winged helix' DNA-binding domain"/>
    <property type="match status" value="1"/>
</dbReference>
<keyword evidence="6" id="KW-1185">Reference proteome</keyword>
<dbReference type="InterPro" id="IPR036390">
    <property type="entry name" value="WH_DNA-bd_sf"/>
</dbReference>
<dbReference type="Pfam" id="PF01638">
    <property type="entry name" value="HxlR"/>
    <property type="match status" value="1"/>
</dbReference>
<evidence type="ECO:0000313" key="6">
    <source>
        <dbReference type="Proteomes" id="UP001589627"/>
    </source>
</evidence>
<dbReference type="PANTHER" id="PTHR33204">
    <property type="entry name" value="TRANSCRIPTIONAL REGULATOR, MARR FAMILY"/>
    <property type="match status" value="1"/>
</dbReference>